<accession>A0A0R1N9N8</accession>
<dbReference type="InterPro" id="IPR045864">
    <property type="entry name" value="aa-tRNA-synth_II/BPL/LPL"/>
</dbReference>
<dbReference type="Gene3D" id="1.20.58.180">
    <property type="entry name" value="Class II aaRS and biotin synthetases, domain 2"/>
    <property type="match status" value="1"/>
</dbReference>
<keyword evidence="5 8" id="KW-0648">Protein biosynthesis</keyword>
<dbReference type="Gene3D" id="3.30.930.10">
    <property type="entry name" value="Bira Bifunctional Protein, Domain 2"/>
    <property type="match status" value="1"/>
</dbReference>
<sequence length="313" mass="36045">MHHAEEEKAMAKKLDIQDMILTLQRFWASKGCMLMEAYDVEKGAGTMSPYTFLRAVGPEPWNAAYVEPSRRPADGRYGENPNRLYQHHQFQVVMKPSPKDIQEYYLDSLRALGIEPLEHDIRFVEDNWENPSMGCAGVGWEIWLDGMEVSQFTYFQVVGGLNVSPVTSELSYGIERLASYIQDVNSVYDLERGDGVLYGDIFKEPEYEHSKYAFEESDQKMLFNFFNDYEKEAHRLIKLGLVHPAYDYILKCSHTFNLLDARGAVSVTERAGYMGRIRRMAHLVAQAFVDEREKRGFPLLKHAQENASQKEAD</sequence>
<dbReference type="PRINTS" id="PR01044">
    <property type="entry name" value="TRNASYNTHGA"/>
</dbReference>
<comment type="caution">
    <text evidence="9">The sequence shown here is derived from an EMBL/GenBank/DDBJ whole genome shotgun (WGS) entry which is preliminary data.</text>
</comment>
<evidence type="ECO:0000256" key="3">
    <source>
        <dbReference type="ARBA" id="ARBA00022741"/>
    </source>
</evidence>
<keyword evidence="6 8" id="KW-0030">Aminoacyl-tRNA synthetase</keyword>
<dbReference type="GO" id="GO:0004820">
    <property type="term" value="F:glycine-tRNA ligase activity"/>
    <property type="evidence" value="ECO:0007669"/>
    <property type="project" value="UniProtKB-UniRule"/>
</dbReference>
<gene>
    <name evidence="8" type="primary">glyQ</name>
    <name evidence="9" type="ORF">FD09_GL002656</name>
</gene>
<evidence type="ECO:0000256" key="6">
    <source>
        <dbReference type="ARBA" id="ARBA00023146"/>
    </source>
</evidence>
<comment type="similarity">
    <text evidence="1 8">Belongs to the class-II aminoacyl-tRNA synthetase family.</text>
</comment>
<dbReference type="AlphaFoldDB" id="A0A0R1N9N8"/>
<keyword evidence="3 8" id="KW-0547">Nucleotide-binding</keyword>
<dbReference type="PANTHER" id="PTHR30075">
    <property type="entry name" value="GLYCYL-TRNA SYNTHETASE"/>
    <property type="match status" value="1"/>
</dbReference>
<dbReference type="PROSITE" id="PS50861">
    <property type="entry name" value="AA_TRNA_LIGASE_II_GLYAB"/>
    <property type="match status" value="1"/>
</dbReference>
<dbReference type="Proteomes" id="UP000051330">
    <property type="component" value="Unassembled WGS sequence"/>
</dbReference>
<dbReference type="GO" id="GO:0140096">
    <property type="term" value="F:catalytic activity, acting on a protein"/>
    <property type="evidence" value="ECO:0007669"/>
    <property type="project" value="UniProtKB-ARBA"/>
</dbReference>
<keyword evidence="4 8" id="KW-0067">ATP-binding</keyword>
<dbReference type="NCBIfam" id="TIGR00388">
    <property type="entry name" value="glyQ"/>
    <property type="match status" value="1"/>
</dbReference>
<comment type="catalytic activity">
    <reaction evidence="7 8">
        <text>tRNA(Gly) + glycine + ATP = glycyl-tRNA(Gly) + AMP + diphosphate</text>
        <dbReference type="Rhea" id="RHEA:16013"/>
        <dbReference type="Rhea" id="RHEA-COMP:9664"/>
        <dbReference type="Rhea" id="RHEA-COMP:9683"/>
        <dbReference type="ChEBI" id="CHEBI:30616"/>
        <dbReference type="ChEBI" id="CHEBI:33019"/>
        <dbReference type="ChEBI" id="CHEBI:57305"/>
        <dbReference type="ChEBI" id="CHEBI:78442"/>
        <dbReference type="ChEBI" id="CHEBI:78522"/>
        <dbReference type="ChEBI" id="CHEBI:456215"/>
        <dbReference type="EC" id="6.1.1.14"/>
    </reaction>
</comment>
<dbReference type="GO" id="GO:0016740">
    <property type="term" value="F:transferase activity"/>
    <property type="evidence" value="ECO:0007669"/>
    <property type="project" value="UniProtKB-ARBA"/>
</dbReference>
<evidence type="ECO:0000313" key="9">
    <source>
        <dbReference type="EMBL" id="KRL13112.1"/>
    </source>
</evidence>
<dbReference type="SUPFAM" id="SSF55681">
    <property type="entry name" value="Class II aaRS and biotin synthetases"/>
    <property type="match status" value="1"/>
</dbReference>
<name>A0A0R1N9N8_9LACO</name>
<dbReference type="EC" id="6.1.1.14" evidence="8"/>
<proteinExistence type="inferred from homology"/>
<dbReference type="HAMAP" id="MF_00254">
    <property type="entry name" value="Gly_tRNA_synth_alpha"/>
    <property type="match status" value="1"/>
</dbReference>
<organism evidence="9 10">
    <name type="scientific">Schleiferilactobacillus perolens DSM 12744</name>
    <dbReference type="NCBI Taxonomy" id="1423792"/>
    <lineage>
        <taxon>Bacteria</taxon>
        <taxon>Bacillati</taxon>
        <taxon>Bacillota</taxon>
        <taxon>Bacilli</taxon>
        <taxon>Lactobacillales</taxon>
        <taxon>Lactobacillaceae</taxon>
        <taxon>Schleiferilactobacillus</taxon>
    </lineage>
</organism>
<dbReference type="NCBIfam" id="NF006827">
    <property type="entry name" value="PRK09348.1"/>
    <property type="match status" value="1"/>
</dbReference>
<dbReference type="PANTHER" id="PTHR30075:SF2">
    <property type="entry name" value="GLYCINE--TRNA LIGASE, CHLOROPLASTIC_MITOCHONDRIAL 2"/>
    <property type="match status" value="1"/>
</dbReference>
<evidence type="ECO:0000256" key="7">
    <source>
        <dbReference type="ARBA" id="ARBA00047937"/>
    </source>
</evidence>
<evidence type="ECO:0000256" key="2">
    <source>
        <dbReference type="ARBA" id="ARBA00022598"/>
    </source>
</evidence>
<dbReference type="CDD" id="cd00733">
    <property type="entry name" value="GlyRS_alpha_core"/>
    <property type="match status" value="1"/>
</dbReference>
<comment type="subunit">
    <text evidence="8">Tetramer of two alpha and two beta subunits.</text>
</comment>
<dbReference type="GO" id="GO:0005829">
    <property type="term" value="C:cytosol"/>
    <property type="evidence" value="ECO:0007669"/>
    <property type="project" value="TreeGrafter"/>
</dbReference>
<reference evidence="9 10" key="1">
    <citation type="journal article" date="2015" name="Genome Announc.">
        <title>Expanding the biotechnology potential of lactobacilli through comparative genomics of 213 strains and associated genera.</title>
        <authorList>
            <person name="Sun Z."/>
            <person name="Harris H.M."/>
            <person name="McCann A."/>
            <person name="Guo C."/>
            <person name="Argimon S."/>
            <person name="Zhang W."/>
            <person name="Yang X."/>
            <person name="Jeffery I.B."/>
            <person name="Cooney J.C."/>
            <person name="Kagawa T.F."/>
            <person name="Liu W."/>
            <person name="Song Y."/>
            <person name="Salvetti E."/>
            <person name="Wrobel A."/>
            <person name="Rasinkangas P."/>
            <person name="Parkhill J."/>
            <person name="Rea M.C."/>
            <person name="O'Sullivan O."/>
            <person name="Ritari J."/>
            <person name="Douillard F.P."/>
            <person name="Paul Ross R."/>
            <person name="Yang R."/>
            <person name="Briner A.E."/>
            <person name="Felis G.E."/>
            <person name="de Vos W.M."/>
            <person name="Barrangou R."/>
            <person name="Klaenhammer T.R."/>
            <person name="Caufield P.W."/>
            <person name="Cui Y."/>
            <person name="Zhang H."/>
            <person name="O'Toole P.W."/>
        </authorList>
    </citation>
    <scope>NUCLEOTIDE SEQUENCE [LARGE SCALE GENOMIC DNA]</scope>
    <source>
        <strain evidence="9 10">DSM 12744</strain>
    </source>
</reference>
<dbReference type="Pfam" id="PF02091">
    <property type="entry name" value="tRNA-synt_2e"/>
    <property type="match status" value="1"/>
</dbReference>
<dbReference type="FunFam" id="3.30.930.10:FF:000006">
    <property type="entry name" value="Glycine--tRNA ligase alpha subunit"/>
    <property type="match status" value="1"/>
</dbReference>
<dbReference type="GO" id="GO:0006426">
    <property type="term" value="P:glycyl-tRNA aminoacylation"/>
    <property type="evidence" value="ECO:0007669"/>
    <property type="project" value="UniProtKB-UniRule"/>
</dbReference>
<comment type="subcellular location">
    <subcellularLocation>
        <location evidence="8">Cytoplasm</location>
    </subcellularLocation>
</comment>
<keyword evidence="2 8" id="KW-0436">Ligase</keyword>
<dbReference type="InterPro" id="IPR002310">
    <property type="entry name" value="Gly-tRNA_ligase_asu"/>
</dbReference>
<dbReference type="PATRIC" id="fig|1423792.3.peg.2708"/>
<keyword evidence="10" id="KW-1185">Reference proteome</keyword>
<dbReference type="STRING" id="1423792.FD09_GL002656"/>
<evidence type="ECO:0000256" key="5">
    <source>
        <dbReference type="ARBA" id="ARBA00022917"/>
    </source>
</evidence>
<evidence type="ECO:0000313" key="10">
    <source>
        <dbReference type="Proteomes" id="UP000051330"/>
    </source>
</evidence>
<dbReference type="GO" id="GO:0005524">
    <property type="term" value="F:ATP binding"/>
    <property type="evidence" value="ECO:0007669"/>
    <property type="project" value="UniProtKB-UniRule"/>
</dbReference>
<evidence type="ECO:0000256" key="1">
    <source>
        <dbReference type="ARBA" id="ARBA00008226"/>
    </source>
</evidence>
<keyword evidence="8" id="KW-0963">Cytoplasm</keyword>
<protein>
    <recommendedName>
        <fullName evidence="8">Glycine--tRNA ligase alpha subunit</fullName>
        <ecNumber evidence="8">6.1.1.14</ecNumber>
    </recommendedName>
    <alternativeName>
        <fullName evidence="8">Glycyl-tRNA synthetase alpha subunit</fullName>
        <shortName evidence="8">GlyRS</shortName>
    </alternativeName>
</protein>
<evidence type="ECO:0000256" key="8">
    <source>
        <dbReference type="HAMAP-Rule" id="MF_00254"/>
    </source>
</evidence>
<evidence type="ECO:0000256" key="4">
    <source>
        <dbReference type="ARBA" id="ARBA00022840"/>
    </source>
</evidence>
<dbReference type="EMBL" id="AZEC01000005">
    <property type="protein sequence ID" value="KRL13112.1"/>
    <property type="molecule type" value="Genomic_DNA"/>
</dbReference>
<dbReference type="InterPro" id="IPR006194">
    <property type="entry name" value="Gly-tRNA-synth_heterodimer"/>
</dbReference>